<evidence type="ECO:0000313" key="12">
    <source>
        <dbReference type="EMBL" id="CAB5220276.1"/>
    </source>
</evidence>
<accession>A0A6J7WQU0</accession>
<evidence type="ECO:0000259" key="11">
    <source>
        <dbReference type="PROSITE" id="PS51900"/>
    </source>
</evidence>
<gene>
    <name evidence="12" type="ORF">UFOVP236_16</name>
</gene>
<evidence type="ECO:0000256" key="5">
    <source>
        <dbReference type="ARBA" id="ARBA00022908"/>
    </source>
</evidence>
<dbReference type="PROSITE" id="PS51898">
    <property type="entry name" value="TYR_RECOMBINASE"/>
    <property type="match status" value="1"/>
</dbReference>
<keyword evidence="3" id="KW-0808">Transferase</keyword>
<evidence type="ECO:0000256" key="6">
    <source>
        <dbReference type="ARBA" id="ARBA00023125"/>
    </source>
</evidence>
<protein>
    <recommendedName>
        <fullName evidence="2">Integrase</fullName>
    </recommendedName>
</protein>
<dbReference type="Pfam" id="PF00589">
    <property type="entry name" value="Phage_integrase"/>
    <property type="match status" value="1"/>
</dbReference>
<evidence type="ECO:0000256" key="3">
    <source>
        <dbReference type="ARBA" id="ARBA00022679"/>
    </source>
</evidence>
<dbReference type="InterPro" id="IPR044068">
    <property type="entry name" value="CB"/>
</dbReference>
<dbReference type="PROSITE" id="PS51900">
    <property type="entry name" value="CB"/>
    <property type="match status" value="1"/>
</dbReference>
<evidence type="ECO:0000256" key="1">
    <source>
        <dbReference type="ARBA" id="ARBA00008857"/>
    </source>
</evidence>
<proteinExistence type="inferred from homology"/>
<reference evidence="12" key="1">
    <citation type="submission" date="2020-05" db="EMBL/GenBank/DDBJ databases">
        <authorList>
            <person name="Chiriac C."/>
            <person name="Salcher M."/>
            <person name="Ghai R."/>
            <person name="Kavagutti S V."/>
        </authorList>
    </citation>
    <scope>NUCLEOTIDE SEQUENCE</scope>
</reference>
<dbReference type="GO" id="GO:0006310">
    <property type="term" value="P:DNA recombination"/>
    <property type="evidence" value="ECO:0007669"/>
    <property type="project" value="UniProtKB-KW"/>
</dbReference>
<dbReference type="GO" id="GO:0075713">
    <property type="term" value="P:establishment of integrated proviral latency"/>
    <property type="evidence" value="ECO:0007669"/>
    <property type="project" value="UniProtKB-KW"/>
</dbReference>
<dbReference type="GO" id="GO:0016740">
    <property type="term" value="F:transferase activity"/>
    <property type="evidence" value="ECO:0007669"/>
    <property type="project" value="UniProtKB-KW"/>
</dbReference>
<sequence length="359" mass="41641">MSLIRRGEVWWYSIGVNGKTYRGSCKTTDERQAKEFHDTFKANLWRKDVMKDKVRRTWSEALKRWLSEHEHKKSYTDDLRYAKWWSEEFAQRKIVFLDEITPDAVKVIRDAEVGRQHHRNIKSERKVSPATVNRKLSFLRTVVNAAHREYLWLDSRPLFKGFKENNERVRYLEPHEFARLVECLPEPYGAMATFAVATGLRRSNVAGLRWEFVNMERKSATFSELLMKNGKPLTIPLNETAMGAVRRQLGKGEVYVFPRMDGGKVNGIPSKMWKRALTQAGITDFRWHDLRHTWASWLRQSGAVGLDLIQELGGWKQRSMVQRYSHLSVDHLAESANVLDGIFASSKGASVYLLHSSGK</sequence>
<dbReference type="InterPro" id="IPR050090">
    <property type="entry name" value="Tyrosine_recombinase_XerCD"/>
</dbReference>
<keyword evidence="8" id="KW-1179">Viral genome integration</keyword>
<evidence type="ECO:0000256" key="4">
    <source>
        <dbReference type="ARBA" id="ARBA00022801"/>
    </source>
</evidence>
<dbReference type="GO" id="GO:0015074">
    <property type="term" value="P:DNA integration"/>
    <property type="evidence" value="ECO:0007669"/>
    <property type="project" value="UniProtKB-KW"/>
</dbReference>
<keyword evidence="6 9" id="KW-0238">DNA-binding</keyword>
<dbReference type="CDD" id="cd00796">
    <property type="entry name" value="INT_Rci_Hp1_C"/>
    <property type="match status" value="1"/>
</dbReference>
<feature type="domain" description="Core-binding (CB)" evidence="11">
    <location>
        <begin position="56"/>
        <end position="147"/>
    </location>
</feature>
<name>A0A6J7WQU0_9CAUD</name>
<dbReference type="PANTHER" id="PTHR30349">
    <property type="entry name" value="PHAGE INTEGRASE-RELATED"/>
    <property type="match status" value="1"/>
</dbReference>
<feature type="domain" description="Tyr recombinase" evidence="10">
    <location>
        <begin position="167"/>
        <end position="337"/>
    </location>
</feature>
<evidence type="ECO:0000259" key="10">
    <source>
        <dbReference type="PROSITE" id="PS51898"/>
    </source>
</evidence>
<dbReference type="GO" id="GO:0003677">
    <property type="term" value="F:DNA binding"/>
    <property type="evidence" value="ECO:0007669"/>
    <property type="project" value="UniProtKB-UniRule"/>
</dbReference>
<dbReference type="InterPro" id="IPR013762">
    <property type="entry name" value="Integrase-like_cat_sf"/>
</dbReference>
<organism evidence="12">
    <name type="scientific">uncultured Caudovirales phage</name>
    <dbReference type="NCBI Taxonomy" id="2100421"/>
    <lineage>
        <taxon>Viruses</taxon>
        <taxon>Duplodnaviria</taxon>
        <taxon>Heunggongvirae</taxon>
        <taxon>Uroviricota</taxon>
        <taxon>Caudoviricetes</taxon>
        <taxon>Peduoviridae</taxon>
        <taxon>Maltschvirus</taxon>
        <taxon>Maltschvirus maltsch</taxon>
    </lineage>
</organism>
<dbReference type="SUPFAM" id="SSF56349">
    <property type="entry name" value="DNA breaking-rejoining enzymes"/>
    <property type="match status" value="1"/>
</dbReference>
<keyword evidence="4" id="KW-0378">Hydrolase</keyword>
<dbReference type="InterPro" id="IPR011010">
    <property type="entry name" value="DNA_brk_join_enz"/>
</dbReference>
<dbReference type="GO" id="GO:0016787">
    <property type="term" value="F:hydrolase activity"/>
    <property type="evidence" value="ECO:0007669"/>
    <property type="project" value="UniProtKB-KW"/>
</dbReference>
<evidence type="ECO:0000256" key="7">
    <source>
        <dbReference type="ARBA" id="ARBA00023172"/>
    </source>
</evidence>
<dbReference type="PANTHER" id="PTHR30349:SF64">
    <property type="entry name" value="PROPHAGE INTEGRASE INTD-RELATED"/>
    <property type="match status" value="1"/>
</dbReference>
<dbReference type="EMBL" id="LR798284">
    <property type="protein sequence ID" value="CAB5220276.1"/>
    <property type="molecule type" value="Genomic_DNA"/>
</dbReference>
<dbReference type="Gene3D" id="1.10.443.10">
    <property type="entry name" value="Intergrase catalytic core"/>
    <property type="match status" value="1"/>
</dbReference>
<evidence type="ECO:0000256" key="2">
    <source>
        <dbReference type="ARBA" id="ARBA00016082"/>
    </source>
</evidence>
<comment type="similarity">
    <text evidence="1">Belongs to the 'phage' integrase family.</text>
</comment>
<keyword evidence="7" id="KW-0233">DNA recombination</keyword>
<keyword evidence="8" id="KW-1160">Virus entry into host cell</keyword>
<evidence type="ECO:0000256" key="9">
    <source>
        <dbReference type="PROSITE-ProRule" id="PRU01248"/>
    </source>
</evidence>
<dbReference type="GO" id="GO:0044826">
    <property type="term" value="P:viral genome integration into host DNA"/>
    <property type="evidence" value="ECO:0007669"/>
    <property type="project" value="UniProtKB-KW"/>
</dbReference>
<keyword evidence="5" id="KW-0229">DNA integration</keyword>
<dbReference type="InterPro" id="IPR002104">
    <property type="entry name" value="Integrase_catalytic"/>
</dbReference>
<evidence type="ECO:0000256" key="8">
    <source>
        <dbReference type="ARBA" id="ARBA00023195"/>
    </source>
</evidence>